<sequence>MHTYTNTHTQPTDLCTGKWSCLAKEQQLNLTNFRQHMDNCSPDHEHNGSYMHTHHTAQELLPTPRRVLSGGTNISGRCRQPFHQVLAPSMGTTSNNLVAIKHLL</sequence>
<reference evidence="1" key="1">
    <citation type="submission" date="2021-01" db="EMBL/GenBank/DDBJ databases">
        <authorList>
            <person name="Corre E."/>
            <person name="Pelletier E."/>
            <person name="Niang G."/>
            <person name="Scheremetjew M."/>
            <person name="Finn R."/>
            <person name="Kale V."/>
            <person name="Holt S."/>
            <person name="Cochrane G."/>
            <person name="Meng A."/>
            <person name="Brown T."/>
            <person name="Cohen L."/>
        </authorList>
    </citation>
    <scope>NUCLEOTIDE SEQUENCE</scope>
    <source>
        <strain evidence="1">NIES-381</strain>
    </source>
</reference>
<name>A0A7S1I517_9EUGL</name>
<dbReference type="EMBL" id="HBGA01034421">
    <property type="protein sequence ID" value="CAD9001390.1"/>
    <property type="molecule type" value="Transcribed_RNA"/>
</dbReference>
<gene>
    <name evidence="1" type="ORF">EGYM00392_LOCUS12469</name>
</gene>
<proteinExistence type="predicted"/>
<protein>
    <submittedName>
        <fullName evidence="1">Uncharacterized protein</fullName>
    </submittedName>
</protein>
<accession>A0A7S1I517</accession>
<organism evidence="1">
    <name type="scientific">Eutreptiella gymnastica</name>
    <dbReference type="NCBI Taxonomy" id="73025"/>
    <lineage>
        <taxon>Eukaryota</taxon>
        <taxon>Discoba</taxon>
        <taxon>Euglenozoa</taxon>
        <taxon>Euglenida</taxon>
        <taxon>Spirocuta</taxon>
        <taxon>Euglenophyceae</taxon>
        <taxon>Eutreptiales</taxon>
        <taxon>Eutreptiaceae</taxon>
        <taxon>Eutreptiella</taxon>
    </lineage>
</organism>
<dbReference type="AlphaFoldDB" id="A0A7S1I517"/>
<evidence type="ECO:0000313" key="1">
    <source>
        <dbReference type="EMBL" id="CAD9001390.1"/>
    </source>
</evidence>